<protein>
    <submittedName>
        <fullName evidence="1">Uncharacterized protein</fullName>
    </submittedName>
</protein>
<proteinExistence type="predicted"/>
<keyword evidence="2" id="KW-1185">Reference proteome</keyword>
<reference evidence="1 2" key="1">
    <citation type="submission" date="2014-11" db="EMBL/GenBank/DDBJ databases">
        <title>Draft genome sequence of Kirrobacter mercurialis.</title>
        <authorList>
            <person name="Coil D.A."/>
            <person name="Eisen J.A."/>
        </authorList>
    </citation>
    <scope>NUCLEOTIDE SEQUENCE [LARGE SCALE GENOMIC DNA]</scope>
    <source>
        <strain evidence="1 2">Coronado</strain>
    </source>
</reference>
<dbReference type="EMBL" id="JTDN01000003">
    <property type="protein sequence ID" value="KHL24311.1"/>
    <property type="molecule type" value="Genomic_DNA"/>
</dbReference>
<evidence type="ECO:0000313" key="1">
    <source>
        <dbReference type="EMBL" id="KHL24311.1"/>
    </source>
</evidence>
<accession>A0A0B2BXC7</accession>
<evidence type="ECO:0000313" key="2">
    <source>
        <dbReference type="Proteomes" id="UP000030988"/>
    </source>
</evidence>
<dbReference type="AlphaFoldDB" id="A0A0B2BXC7"/>
<sequence>MDTEPLSPLRRRLCGRDNADRVAERMCEDGFGPQAVVRTRCELQPYRVMPSDETTDEDVELEVVML</sequence>
<dbReference type="OrthoDB" id="7433405at2"/>
<comment type="caution">
    <text evidence="1">The sequence shown here is derived from an EMBL/GenBank/DDBJ whole genome shotgun (WGS) entry which is preliminary data.</text>
</comment>
<dbReference type="Proteomes" id="UP000030988">
    <property type="component" value="Unassembled WGS sequence"/>
</dbReference>
<name>A0A0B2BXC7_9SPHN</name>
<dbReference type="RefSeq" id="WP_039097893.1">
    <property type="nucleotide sequence ID" value="NZ_JTDN01000003.1"/>
</dbReference>
<organism evidence="1 2">
    <name type="scientific">Croceibacterium mercuriale</name>
    <dbReference type="NCBI Taxonomy" id="1572751"/>
    <lineage>
        <taxon>Bacteria</taxon>
        <taxon>Pseudomonadati</taxon>
        <taxon>Pseudomonadota</taxon>
        <taxon>Alphaproteobacteria</taxon>
        <taxon>Sphingomonadales</taxon>
        <taxon>Erythrobacteraceae</taxon>
        <taxon>Croceibacterium</taxon>
    </lineage>
</organism>
<gene>
    <name evidence="1" type="ORF">PK98_14485</name>
</gene>